<evidence type="ECO:0000256" key="2">
    <source>
        <dbReference type="ARBA" id="ARBA00023015"/>
    </source>
</evidence>
<dbReference type="PANTHER" id="PTHR30346">
    <property type="entry name" value="TRANSCRIPTIONAL DUAL REGULATOR HCAR-RELATED"/>
    <property type="match status" value="1"/>
</dbReference>
<sequence>MSAAFGHFRVGFVTGATPDKWARAWRDRYSRDPLELVPLDEEEQEDRVRAGTLDMALVRLPVDREGLHLIPLYEELPVAVMGTEHVLTLADEVTTSDLVDEQLVIPERSGWTPTADQLAWPPMSVKDAVEVVASGTGVAVVPMSIARLHHRRDVTHRVVTDLPTTTVGLAWLVENDDPWVQRFIGIVRGRTERSSRG</sequence>
<dbReference type="SUPFAM" id="SSF53850">
    <property type="entry name" value="Periplasmic binding protein-like II"/>
    <property type="match status" value="1"/>
</dbReference>
<keyword evidence="2" id="KW-0805">Transcription regulation</keyword>
<organism evidence="6 7">
    <name type="scientific">Nocardioides aquiterrae</name>
    <dbReference type="NCBI Taxonomy" id="203799"/>
    <lineage>
        <taxon>Bacteria</taxon>
        <taxon>Bacillati</taxon>
        <taxon>Actinomycetota</taxon>
        <taxon>Actinomycetes</taxon>
        <taxon>Propionibacteriales</taxon>
        <taxon>Nocardioidaceae</taxon>
        <taxon>Nocardioides</taxon>
    </lineage>
</organism>
<dbReference type="Gene3D" id="3.40.190.10">
    <property type="entry name" value="Periplasmic binding protein-like II"/>
    <property type="match status" value="2"/>
</dbReference>
<comment type="caution">
    <text evidence="6">The sequence shown here is derived from an EMBL/GenBank/DDBJ whole genome shotgun (WGS) entry which is preliminary data.</text>
</comment>
<keyword evidence="7" id="KW-1185">Reference proteome</keyword>
<proteinExistence type="inferred from homology"/>
<dbReference type="EMBL" id="BAAAJE010000007">
    <property type="protein sequence ID" value="GAA1141973.1"/>
    <property type="molecule type" value="Genomic_DNA"/>
</dbReference>
<dbReference type="InterPro" id="IPR005119">
    <property type="entry name" value="LysR_subst-bd"/>
</dbReference>
<dbReference type="PANTHER" id="PTHR30346:SF0">
    <property type="entry name" value="HCA OPERON TRANSCRIPTIONAL ACTIVATOR HCAR"/>
    <property type="match status" value="1"/>
</dbReference>
<evidence type="ECO:0000313" key="7">
    <source>
        <dbReference type="Proteomes" id="UP001499979"/>
    </source>
</evidence>
<dbReference type="Pfam" id="PF03466">
    <property type="entry name" value="LysR_substrate"/>
    <property type="match status" value="1"/>
</dbReference>
<comment type="similarity">
    <text evidence="1">Belongs to the LysR transcriptional regulatory family.</text>
</comment>
<dbReference type="RefSeq" id="WP_343907563.1">
    <property type="nucleotide sequence ID" value="NZ_BAAAJE010000007.1"/>
</dbReference>
<keyword evidence="4" id="KW-0804">Transcription</keyword>
<evidence type="ECO:0000313" key="6">
    <source>
        <dbReference type="EMBL" id="GAA1141973.1"/>
    </source>
</evidence>
<evidence type="ECO:0000256" key="4">
    <source>
        <dbReference type="ARBA" id="ARBA00023163"/>
    </source>
</evidence>
<accession>A0ABN1UDT5</accession>
<gene>
    <name evidence="6" type="ORF">GCM10009606_21850</name>
</gene>
<feature type="domain" description="LysR substrate-binding" evidence="5">
    <location>
        <begin position="6"/>
        <end position="189"/>
    </location>
</feature>
<evidence type="ECO:0000256" key="3">
    <source>
        <dbReference type="ARBA" id="ARBA00023125"/>
    </source>
</evidence>
<reference evidence="6 7" key="1">
    <citation type="journal article" date="2019" name="Int. J. Syst. Evol. Microbiol.">
        <title>The Global Catalogue of Microorganisms (GCM) 10K type strain sequencing project: providing services to taxonomists for standard genome sequencing and annotation.</title>
        <authorList>
            <consortium name="The Broad Institute Genomics Platform"/>
            <consortium name="The Broad Institute Genome Sequencing Center for Infectious Disease"/>
            <person name="Wu L."/>
            <person name="Ma J."/>
        </authorList>
    </citation>
    <scope>NUCLEOTIDE SEQUENCE [LARGE SCALE GENOMIC DNA]</scope>
    <source>
        <strain evidence="6 7">JCM 11813</strain>
    </source>
</reference>
<evidence type="ECO:0000259" key="5">
    <source>
        <dbReference type="Pfam" id="PF03466"/>
    </source>
</evidence>
<dbReference type="CDD" id="cd08414">
    <property type="entry name" value="PBP2_LTTR_aromatics_like"/>
    <property type="match status" value="1"/>
</dbReference>
<keyword evidence="3" id="KW-0238">DNA-binding</keyword>
<dbReference type="Proteomes" id="UP001499979">
    <property type="component" value="Unassembled WGS sequence"/>
</dbReference>
<dbReference type="Gene3D" id="3.40.190.290">
    <property type="match status" value="1"/>
</dbReference>
<protein>
    <submittedName>
        <fullName evidence="6">LysR substrate-binding domain-containing protein</fullName>
    </submittedName>
</protein>
<name>A0ABN1UDT5_9ACTN</name>
<evidence type="ECO:0000256" key="1">
    <source>
        <dbReference type="ARBA" id="ARBA00009437"/>
    </source>
</evidence>